<keyword evidence="1" id="KW-0687">Ribonucleoprotein</keyword>
<feature type="region of interest" description="Disordered" evidence="2">
    <location>
        <begin position="171"/>
        <end position="227"/>
    </location>
</feature>
<keyword evidence="4" id="KW-1185">Reference proteome</keyword>
<evidence type="ECO:0000256" key="2">
    <source>
        <dbReference type="SAM" id="MobiDB-lite"/>
    </source>
</evidence>
<sequence length="261" mass="29654">MLKNPRKLVRVIDPRLEGQYPEIAAQKVAALAYQCLSYHPKLRPTMAEVVRVLEPLEDFDDAQTGTFGTKLPVAAKKKVEKVVNPLFEKRPEQFGIGGALPPKKDLHRFVRWPQVVRMKMILKQRLKVPPPIHQFSKTLDKNLATSLFKMILKYRPEDRAQKKDRFFKRAHAEAEGKTPSHFIEEEDAVTDSSDDGSSNTGRQQHPSNSEASAAEAAEGAASAAEALQRRRRKKWRMRWILASGDCCFPAVTNTKRWQKNG</sequence>
<feature type="compositionally biased region" description="Low complexity" evidence="2">
    <location>
        <begin position="207"/>
        <end position="226"/>
    </location>
</feature>
<dbReference type="Proteomes" id="UP000298416">
    <property type="component" value="Unassembled WGS sequence"/>
</dbReference>
<evidence type="ECO:0000313" key="4">
    <source>
        <dbReference type="Proteomes" id="UP000298416"/>
    </source>
</evidence>
<dbReference type="PANTHER" id="PTHR45621">
    <property type="entry name" value="OS01G0588500 PROTEIN-RELATED"/>
    <property type="match status" value="1"/>
</dbReference>
<evidence type="ECO:0000256" key="1">
    <source>
        <dbReference type="RuleBase" id="RU367042"/>
    </source>
</evidence>
<comment type="similarity">
    <text evidence="1">Belongs to the eukaryotic ribosomal protein eL8 family.</text>
</comment>
<dbReference type="InterPro" id="IPR001921">
    <property type="entry name" value="Ribosomal_eL8_euk"/>
</dbReference>
<reference evidence="3" key="2">
    <citation type="submission" date="2020-08" db="EMBL/GenBank/DDBJ databases">
        <title>Plant Genome Project.</title>
        <authorList>
            <person name="Zhang R.-G."/>
        </authorList>
    </citation>
    <scope>NUCLEOTIDE SEQUENCE</scope>
    <source>
        <strain evidence="3">Huo1</strain>
        <tissue evidence="3">Leaf</tissue>
    </source>
</reference>
<dbReference type="InterPro" id="IPR011009">
    <property type="entry name" value="Kinase-like_dom_sf"/>
</dbReference>
<dbReference type="GO" id="GO:0003723">
    <property type="term" value="F:RNA binding"/>
    <property type="evidence" value="ECO:0007669"/>
    <property type="project" value="UniProtKB-UniRule"/>
</dbReference>
<feature type="compositionally biased region" description="Acidic residues" evidence="2">
    <location>
        <begin position="184"/>
        <end position="194"/>
    </location>
</feature>
<dbReference type="SUPFAM" id="SSF56112">
    <property type="entry name" value="Protein kinase-like (PK-like)"/>
    <property type="match status" value="1"/>
</dbReference>
<name>A0A8X8W6V4_SALSN</name>
<accession>A0A8X8W6V4</accession>
<protein>
    <recommendedName>
        <fullName evidence="1">60S ribosomal protein L7a</fullName>
    </recommendedName>
</protein>
<dbReference type="EMBL" id="PNBA02000020">
    <property type="protein sequence ID" value="KAG6389043.1"/>
    <property type="molecule type" value="Genomic_DNA"/>
</dbReference>
<dbReference type="GO" id="GO:0022625">
    <property type="term" value="C:cytosolic large ribosomal subunit"/>
    <property type="evidence" value="ECO:0007669"/>
    <property type="project" value="UniProtKB-UniRule"/>
</dbReference>
<keyword evidence="1" id="KW-0689">Ribosomal protein</keyword>
<dbReference type="Gene3D" id="3.30.1330.30">
    <property type="match status" value="1"/>
</dbReference>
<comment type="caution">
    <text evidence="3">The sequence shown here is derived from an EMBL/GenBank/DDBJ whole genome shotgun (WGS) entry which is preliminary data.</text>
</comment>
<gene>
    <name evidence="3" type="ORF">SASPL_150502</name>
</gene>
<reference evidence="3" key="1">
    <citation type="submission" date="2018-01" db="EMBL/GenBank/DDBJ databases">
        <authorList>
            <person name="Mao J.F."/>
        </authorList>
    </citation>
    <scope>NUCLEOTIDE SEQUENCE</scope>
    <source>
        <strain evidence="3">Huo1</strain>
        <tissue evidence="3">Leaf</tissue>
    </source>
</reference>
<evidence type="ECO:0000313" key="3">
    <source>
        <dbReference type="EMBL" id="KAG6389043.1"/>
    </source>
</evidence>
<dbReference type="InterPro" id="IPR050823">
    <property type="entry name" value="Plant_Ser_Thr_Prot_Kinase"/>
</dbReference>
<dbReference type="Gene3D" id="1.10.510.10">
    <property type="entry name" value="Transferase(Phosphotransferase) domain 1"/>
    <property type="match status" value="1"/>
</dbReference>
<dbReference type="PRINTS" id="PR00882">
    <property type="entry name" value="RIBOSOMALL7A"/>
</dbReference>
<organism evidence="3">
    <name type="scientific">Salvia splendens</name>
    <name type="common">Scarlet sage</name>
    <dbReference type="NCBI Taxonomy" id="180675"/>
    <lineage>
        <taxon>Eukaryota</taxon>
        <taxon>Viridiplantae</taxon>
        <taxon>Streptophyta</taxon>
        <taxon>Embryophyta</taxon>
        <taxon>Tracheophyta</taxon>
        <taxon>Spermatophyta</taxon>
        <taxon>Magnoliopsida</taxon>
        <taxon>eudicotyledons</taxon>
        <taxon>Gunneridae</taxon>
        <taxon>Pentapetalae</taxon>
        <taxon>asterids</taxon>
        <taxon>lamiids</taxon>
        <taxon>Lamiales</taxon>
        <taxon>Lamiaceae</taxon>
        <taxon>Nepetoideae</taxon>
        <taxon>Mentheae</taxon>
        <taxon>Salviinae</taxon>
        <taxon>Salvia</taxon>
        <taxon>Salvia subgen. Calosphace</taxon>
        <taxon>core Calosphace</taxon>
    </lineage>
</organism>
<dbReference type="AlphaFoldDB" id="A0A8X8W6V4"/>
<proteinExistence type="inferred from homology"/>
<dbReference type="InterPro" id="IPR029064">
    <property type="entry name" value="Ribosomal_eL30-like_sf"/>
</dbReference>
<comment type="function">
    <text evidence="1">Component of the ribosome.</text>
</comment>